<feature type="region of interest" description="Disordered" evidence="1">
    <location>
        <begin position="1"/>
        <end position="45"/>
    </location>
</feature>
<dbReference type="EMBL" id="KI925467">
    <property type="protein sequence ID" value="ETW74598.1"/>
    <property type="molecule type" value="Genomic_DNA"/>
</dbReference>
<dbReference type="KEGG" id="hir:HETIRDRAFT_120701"/>
<feature type="compositionally biased region" description="Polar residues" evidence="1">
    <location>
        <begin position="1"/>
        <end position="13"/>
    </location>
</feature>
<feature type="domain" description="DUF6697" evidence="2">
    <location>
        <begin position="93"/>
        <end position="185"/>
    </location>
</feature>
<accession>W4JM44</accession>
<dbReference type="Proteomes" id="UP000030671">
    <property type="component" value="Unassembled WGS sequence"/>
</dbReference>
<dbReference type="InterPro" id="IPR046520">
    <property type="entry name" value="DUF6697"/>
</dbReference>
<dbReference type="GeneID" id="20666709"/>
<evidence type="ECO:0000256" key="1">
    <source>
        <dbReference type="SAM" id="MobiDB-lite"/>
    </source>
</evidence>
<dbReference type="Pfam" id="PF20411">
    <property type="entry name" value="DUF6697"/>
    <property type="match status" value="1"/>
</dbReference>
<gene>
    <name evidence="3" type="ORF">HETIRDRAFT_120701</name>
</gene>
<dbReference type="RefSeq" id="XP_009553102.1">
    <property type="nucleotide sequence ID" value="XM_009554807.1"/>
</dbReference>
<name>W4JM44_HETIT</name>
<evidence type="ECO:0000259" key="2">
    <source>
        <dbReference type="Pfam" id="PF20411"/>
    </source>
</evidence>
<sequence>MGHSSKCLSTTQNRTEKSTDIDPITPTKQDGHKQPPGKLGDTDVSLPVKDIPDHFPPTVPLHLIRRYFSLAYRSKMDPYSGVPLIGTDHTVWWRMLFVAKGLNFGVPAAPGKDGLLLSNVTQMNNPEEVAVWAEDNRSDWIYYGQYVVTGSDGRLSKEEFSRLSERVRKNWADLIVRQCYWGIDISLHHQNMVRDLTQCYHR</sequence>
<keyword evidence="4" id="KW-1185">Reference proteome</keyword>
<proteinExistence type="predicted"/>
<organism evidence="3 4">
    <name type="scientific">Heterobasidion irregulare (strain TC 32-1)</name>
    <dbReference type="NCBI Taxonomy" id="747525"/>
    <lineage>
        <taxon>Eukaryota</taxon>
        <taxon>Fungi</taxon>
        <taxon>Dikarya</taxon>
        <taxon>Basidiomycota</taxon>
        <taxon>Agaricomycotina</taxon>
        <taxon>Agaricomycetes</taxon>
        <taxon>Russulales</taxon>
        <taxon>Bondarzewiaceae</taxon>
        <taxon>Heterobasidion</taxon>
        <taxon>Heterobasidion annosum species complex</taxon>
    </lineage>
</organism>
<dbReference type="InParanoid" id="W4JM44"/>
<dbReference type="HOGENOM" id="CLU_1354776_0_0_1"/>
<evidence type="ECO:0000313" key="4">
    <source>
        <dbReference type="Proteomes" id="UP000030671"/>
    </source>
</evidence>
<evidence type="ECO:0000313" key="3">
    <source>
        <dbReference type="EMBL" id="ETW74598.1"/>
    </source>
</evidence>
<dbReference type="AlphaFoldDB" id="W4JM44"/>
<protein>
    <recommendedName>
        <fullName evidence="2">DUF6697 domain-containing protein</fullName>
    </recommendedName>
</protein>
<reference evidence="3 4" key="1">
    <citation type="journal article" date="2012" name="New Phytol.">
        <title>Insight into trade-off between wood decay and parasitism from the genome of a fungal forest pathogen.</title>
        <authorList>
            <person name="Olson A."/>
            <person name="Aerts A."/>
            <person name="Asiegbu F."/>
            <person name="Belbahri L."/>
            <person name="Bouzid O."/>
            <person name="Broberg A."/>
            <person name="Canback B."/>
            <person name="Coutinho P.M."/>
            <person name="Cullen D."/>
            <person name="Dalman K."/>
            <person name="Deflorio G."/>
            <person name="van Diepen L.T."/>
            <person name="Dunand C."/>
            <person name="Duplessis S."/>
            <person name="Durling M."/>
            <person name="Gonthier P."/>
            <person name="Grimwood J."/>
            <person name="Fossdal C.G."/>
            <person name="Hansson D."/>
            <person name="Henrissat B."/>
            <person name="Hietala A."/>
            <person name="Himmelstrand K."/>
            <person name="Hoffmeister D."/>
            <person name="Hogberg N."/>
            <person name="James T.Y."/>
            <person name="Karlsson M."/>
            <person name="Kohler A."/>
            <person name="Kues U."/>
            <person name="Lee Y.H."/>
            <person name="Lin Y.C."/>
            <person name="Lind M."/>
            <person name="Lindquist E."/>
            <person name="Lombard V."/>
            <person name="Lucas S."/>
            <person name="Lunden K."/>
            <person name="Morin E."/>
            <person name="Murat C."/>
            <person name="Park J."/>
            <person name="Raffaello T."/>
            <person name="Rouze P."/>
            <person name="Salamov A."/>
            <person name="Schmutz J."/>
            <person name="Solheim H."/>
            <person name="Stahlberg J."/>
            <person name="Velez H."/>
            <person name="de Vries R.P."/>
            <person name="Wiebenga A."/>
            <person name="Woodward S."/>
            <person name="Yakovlev I."/>
            <person name="Garbelotto M."/>
            <person name="Martin F."/>
            <person name="Grigoriev I.V."/>
            <person name="Stenlid J."/>
        </authorList>
    </citation>
    <scope>NUCLEOTIDE SEQUENCE [LARGE SCALE GENOMIC DNA]</scope>
    <source>
        <strain evidence="3 4">TC 32-1</strain>
    </source>
</reference>